<dbReference type="EMBL" id="WBOT01000004">
    <property type="protein sequence ID" value="KAB2331765.1"/>
    <property type="molecule type" value="Genomic_DNA"/>
</dbReference>
<organism evidence="2 3">
    <name type="scientific">Bacillus mesophilum</name>
    <dbReference type="NCBI Taxonomy" id="1071718"/>
    <lineage>
        <taxon>Bacteria</taxon>
        <taxon>Bacillati</taxon>
        <taxon>Bacillota</taxon>
        <taxon>Bacilli</taxon>
        <taxon>Bacillales</taxon>
        <taxon>Bacillaceae</taxon>
        <taxon>Bacillus</taxon>
    </lineage>
</organism>
<keyword evidence="3" id="KW-1185">Reference proteome</keyword>
<reference evidence="2 3" key="1">
    <citation type="journal article" date="2014" name="Arch. Microbiol.">
        <title>Bacillus mesophilum sp. nov., strain IITR-54T, a novel 4-chlorobiphenyl dechlorinating bacterium.</title>
        <authorList>
            <person name="Manickam N."/>
            <person name="Singh N.K."/>
            <person name="Bajaj A."/>
            <person name="Kumar R.M."/>
            <person name="Kaur G."/>
            <person name="Kaur N."/>
            <person name="Bala M."/>
            <person name="Kumar A."/>
            <person name="Mayilraj S."/>
        </authorList>
    </citation>
    <scope>NUCLEOTIDE SEQUENCE [LARGE SCALE GENOMIC DNA]</scope>
    <source>
        <strain evidence="2 3">IITR-54</strain>
    </source>
</reference>
<keyword evidence="1" id="KW-0812">Transmembrane</keyword>
<comment type="caution">
    <text evidence="2">The sequence shown here is derived from an EMBL/GenBank/DDBJ whole genome shotgun (WGS) entry which is preliminary data.</text>
</comment>
<evidence type="ECO:0000313" key="3">
    <source>
        <dbReference type="Proteomes" id="UP000441354"/>
    </source>
</evidence>
<feature type="transmembrane region" description="Helical" evidence="1">
    <location>
        <begin position="46"/>
        <end position="67"/>
    </location>
</feature>
<evidence type="ECO:0000313" key="2">
    <source>
        <dbReference type="EMBL" id="KAB2331765.1"/>
    </source>
</evidence>
<proteinExistence type="predicted"/>
<keyword evidence="1" id="KW-1133">Transmembrane helix</keyword>
<protein>
    <submittedName>
        <fullName evidence="2">Uncharacterized protein</fullName>
    </submittedName>
</protein>
<dbReference type="RefSeq" id="WP_151574643.1">
    <property type="nucleotide sequence ID" value="NZ_WBOT01000004.1"/>
</dbReference>
<dbReference type="OrthoDB" id="2454668at2"/>
<evidence type="ECO:0000256" key="1">
    <source>
        <dbReference type="SAM" id="Phobius"/>
    </source>
</evidence>
<name>A0A7V7UUD2_9BACI</name>
<accession>A0A7V7UUD2</accession>
<dbReference type="SUPFAM" id="SSF69304">
    <property type="entry name" value="Tricorn protease N-terminal domain"/>
    <property type="match status" value="1"/>
</dbReference>
<keyword evidence="1" id="KW-0472">Membrane</keyword>
<dbReference type="Proteomes" id="UP000441354">
    <property type="component" value="Unassembled WGS sequence"/>
</dbReference>
<gene>
    <name evidence="2" type="ORF">F7732_13915</name>
</gene>
<dbReference type="AlphaFoldDB" id="A0A7V7UUD2"/>
<sequence length="386" mass="43984">MTKNIKERLDHIVPDHITLTHSKKSKILAEAGHHINHKRGEAKRSIIPVLSVLFIIIVTGISAAAFIQQHEQESALQAVLNKDLKAVTIPGIDYSQLITSQYIDDTNELVYINDDEIYAYSTENQEIQRLVASNENAQINNFTANQNWLIWEDIHSNTLHVLNRHTQEQDVYHHSSASIQLADDYLITNRFDSFPGYSIIHLPTKETKNVHRQTGLGANSMAGILGEYLVIPERFQEGSSKLTRFFLYNIKSGKLLEEYTLPYEQAENITITEEKIYAQLSNSDEPYILGYIDLESGKYHKLDVPAFDAYAVHHNYLALSIPDKKGSNTVELFKLEEKSTKPIRAFADIEERLVKPRFTGNGTLVVNSESTYFSMYLLDVNNLNEK</sequence>